<dbReference type="GO" id="GO:0004366">
    <property type="term" value="F:glycerol-3-phosphate O-acyltransferase activity"/>
    <property type="evidence" value="ECO:0007669"/>
    <property type="project" value="TreeGrafter"/>
</dbReference>
<dbReference type="GO" id="GO:0006631">
    <property type="term" value="P:fatty acid metabolic process"/>
    <property type="evidence" value="ECO:0007669"/>
    <property type="project" value="TreeGrafter"/>
</dbReference>
<dbReference type="SMART" id="SM00563">
    <property type="entry name" value="PlsC"/>
    <property type="match status" value="1"/>
</dbReference>
<dbReference type="Pfam" id="PF01553">
    <property type="entry name" value="Acyltransferase"/>
    <property type="match status" value="1"/>
</dbReference>
<dbReference type="STRING" id="983966.A0A1E4RZN2"/>
<evidence type="ECO:0000313" key="3">
    <source>
        <dbReference type="EMBL" id="ODV72710.1"/>
    </source>
</evidence>
<dbReference type="OrthoDB" id="10255570at2759"/>
<feature type="domain" description="Phospholipid/glycerol acyltransferase" evidence="2">
    <location>
        <begin position="153"/>
        <end position="278"/>
    </location>
</feature>
<dbReference type="GO" id="GO:0012505">
    <property type="term" value="C:endomembrane system"/>
    <property type="evidence" value="ECO:0007669"/>
    <property type="project" value="UniProtKB-SubCell"/>
</dbReference>
<dbReference type="InterPro" id="IPR045520">
    <property type="entry name" value="GPAT/DHAPAT_C"/>
</dbReference>
<comment type="subcellular location">
    <subcellularLocation>
        <location evidence="1">Endomembrane system</location>
        <topology evidence="1">Peripheral membrane protein</topology>
    </subcellularLocation>
</comment>
<dbReference type="GO" id="GO:0031966">
    <property type="term" value="C:mitochondrial membrane"/>
    <property type="evidence" value="ECO:0007669"/>
    <property type="project" value="TreeGrafter"/>
</dbReference>
<keyword evidence="3" id="KW-0808">Transferase</keyword>
<dbReference type="InterPro" id="IPR002123">
    <property type="entry name" value="Plipid/glycerol_acylTrfase"/>
</dbReference>
<dbReference type="EMBL" id="KV453933">
    <property type="protein sequence ID" value="ODV72710.1"/>
    <property type="molecule type" value="Genomic_DNA"/>
</dbReference>
<dbReference type="GO" id="GO:0006072">
    <property type="term" value="P:glycerol-3-phosphate metabolic process"/>
    <property type="evidence" value="ECO:0007669"/>
    <property type="project" value="TreeGrafter"/>
</dbReference>
<keyword evidence="3" id="KW-0012">Acyltransferase</keyword>
<dbReference type="PANTHER" id="PTHR12563">
    <property type="entry name" value="GLYCEROL-3-PHOSPHATE ACYLTRANSFERASE"/>
    <property type="match status" value="1"/>
</dbReference>
<reference evidence="3 4" key="1">
    <citation type="journal article" date="2016" name="Proc. Natl. Acad. Sci. U.S.A.">
        <title>Comparative genomics of biotechnologically important yeasts.</title>
        <authorList>
            <person name="Riley R."/>
            <person name="Haridas S."/>
            <person name="Wolfe K.H."/>
            <person name="Lopes M.R."/>
            <person name="Hittinger C.T."/>
            <person name="Goeker M."/>
            <person name="Salamov A.A."/>
            <person name="Wisecaver J.H."/>
            <person name="Long T.M."/>
            <person name="Calvey C.H."/>
            <person name="Aerts A.L."/>
            <person name="Barry K.W."/>
            <person name="Choi C."/>
            <person name="Clum A."/>
            <person name="Coughlan A.Y."/>
            <person name="Deshpande S."/>
            <person name="Douglass A.P."/>
            <person name="Hanson S.J."/>
            <person name="Klenk H.-P."/>
            <person name="LaButti K.M."/>
            <person name="Lapidus A."/>
            <person name="Lindquist E.A."/>
            <person name="Lipzen A.M."/>
            <person name="Meier-Kolthoff J.P."/>
            <person name="Ohm R.A."/>
            <person name="Otillar R.P."/>
            <person name="Pangilinan J.L."/>
            <person name="Peng Y."/>
            <person name="Rokas A."/>
            <person name="Rosa C.A."/>
            <person name="Scheuner C."/>
            <person name="Sibirny A.A."/>
            <person name="Slot J.C."/>
            <person name="Stielow J.B."/>
            <person name="Sun H."/>
            <person name="Kurtzman C.P."/>
            <person name="Blackwell M."/>
            <person name="Grigoriev I.V."/>
            <person name="Jeffries T.W."/>
        </authorList>
    </citation>
    <scope>NUCLEOTIDE SEQUENCE [LARGE SCALE GENOMIC DNA]</scope>
    <source>
        <strain evidence="4">ATCC 18201 / CBS 1600 / BCRC 20928 / JCM 3617 / NBRC 0987 / NRRL Y-1542</strain>
    </source>
</reference>
<dbReference type="OMA" id="DEIVIMC"/>
<dbReference type="GeneID" id="30989683"/>
<dbReference type="GO" id="GO:0008654">
    <property type="term" value="P:phospholipid biosynthetic process"/>
    <property type="evidence" value="ECO:0007669"/>
    <property type="project" value="TreeGrafter"/>
</dbReference>
<evidence type="ECO:0000313" key="4">
    <source>
        <dbReference type="Proteomes" id="UP000094389"/>
    </source>
</evidence>
<name>A0A1E4RZN2_CYBJN</name>
<gene>
    <name evidence="3" type="ORF">CYBJADRAFT_168253</name>
</gene>
<dbReference type="RefSeq" id="XP_020069749.1">
    <property type="nucleotide sequence ID" value="XM_020215287.1"/>
</dbReference>
<evidence type="ECO:0000259" key="2">
    <source>
        <dbReference type="SMART" id="SM00563"/>
    </source>
</evidence>
<keyword evidence="4" id="KW-1185">Reference proteome</keyword>
<proteinExistence type="predicted"/>
<dbReference type="Proteomes" id="UP000094389">
    <property type="component" value="Unassembled WGS sequence"/>
</dbReference>
<dbReference type="Pfam" id="PF19277">
    <property type="entry name" value="GPAT_C"/>
    <property type="match status" value="1"/>
</dbReference>
<sequence>MEGQYFNLLTHSITGAARPSVVTLRSVLQDIKNLRFETCKGKPGFMKAFMTDPRVISHVDGIIKLELETGALDALYADTRRAQLLEWLGDYYYIQLTKISNLDTSTQNHLIQLHAAYIVFSHILPTIFQDGIWVNRDTFKQFKERAASLEHPLLLLPNHQSHIDYIIIHFLYVLSSLETPLVIAGENLNVPIFGPILKRFGAIFIKRRFTDADFWYKPSMKRLLSEKLKSNPQVELFIEGTRSRNGKLMLPKTGFVQLIQESLNGRDAYVQPISLVYEKPYEFHDYLVELNGMDKRQESFSSILSSGLNLLVLKKSPNFGKLVINFDNAFLTLNAQTNIQDLCNMTMQRIHQIGYITEISIVGMALTTLFYRDVHVKKISKLDTCSVVKQLTELLIQKTSTNDHLFSILNMDDETLMQTISSLLRRFLDKHILITDDAYIILEETSLVYFKNSLLSHFVSEMFLIKTKNHYPTLDILKRLFNFEFLTSLIDEQTEIHPEYIPLFGKLLDPFIESYEIVLKNLRGVYATSFKTWLHLLYASSPNVTYKESMNKSNLLYAIYTLQYLGLVKITKVKNIEVVDEQGLLLFQNYLHSLKLGQPPQQEGSVARRVLQIKSKI</sequence>
<dbReference type="AlphaFoldDB" id="A0A1E4RZN2"/>
<evidence type="ECO:0000256" key="1">
    <source>
        <dbReference type="ARBA" id="ARBA00004184"/>
    </source>
</evidence>
<dbReference type="InterPro" id="IPR022284">
    <property type="entry name" value="GPAT/DHAPAT"/>
</dbReference>
<dbReference type="PANTHER" id="PTHR12563:SF17">
    <property type="entry name" value="DIHYDROXYACETONE PHOSPHATE ACYLTRANSFERASE"/>
    <property type="match status" value="1"/>
</dbReference>
<dbReference type="GO" id="GO:0019432">
    <property type="term" value="P:triglyceride biosynthetic process"/>
    <property type="evidence" value="ECO:0007669"/>
    <property type="project" value="TreeGrafter"/>
</dbReference>
<protein>
    <submittedName>
        <fullName evidence="3">Acyltransferase-domain-containing protein</fullName>
    </submittedName>
</protein>
<organism evidence="3 4">
    <name type="scientific">Cyberlindnera jadinii (strain ATCC 18201 / CBS 1600 / BCRC 20928 / JCM 3617 / NBRC 0987 / NRRL Y-1542)</name>
    <name type="common">Torula yeast</name>
    <name type="synonym">Candida utilis</name>
    <dbReference type="NCBI Taxonomy" id="983966"/>
    <lineage>
        <taxon>Eukaryota</taxon>
        <taxon>Fungi</taxon>
        <taxon>Dikarya</taxon>
        <taxon>Ascomycota</taxon>
        <taxon>Saccharomycotina</taxon>
        <taxon>Saccharomycetes</taxon>
        <taxon>Phaffomycetales</taxon>
        <taxon>Phaffomycetaceae</taxon>
        <taxon>Cyberlindnera</taxon>
    </lineage>
</organism>
<dbReference type="SUPFAM" id="SSF69593">
    <property type="entry name" value="Glycerol-3-phosphate (1)-acyltransferase"/>
    <property type="match status" value="1"/>
</dbReference>
<accession>A0A1E4RZN2</accession>